<comment type="function">
    <text evidence="10">Low-affinity potassium transport system. Interacts with Trk system potassium uptake protein TrkA.</text>
</comment>
<evidence type="ECO:0000256" key="1">
    <source>
        <dbReference type="ARBA" id="ARBA00004651"/>
    </source>
</evidence>
<sequence length="474" mass="51018">MLDLAPVAHILGLVVAVLGLAMVAPAGLDFANNDENWQAFFKASIEAFYIGGLIAMATRPATPQPLGLRQAYLLTALIWLLLPLFAALPFIHGAPGASLTDAYFEAASGITTTGSSVFLGIEQLPRGVLLWRGMLNWMGGLGIVFVAMIFLPVMRVGGMQFFRTEGFDTLGKILPRAGDISKALLWVYVGLTVLFGLTYRALGMSGFDALVHAMSTVATGGFSTYDASFAAFSGPLEYAGALFILYVQLARGVAAPLWRDSQVRAFLRWCAYAVAAVTAWRLINTDAGFEQVFRETAFNLVSIMTGTGFGSSNVGAWGSFPVVVAFLVGMIGGCTGSSSGALSVFRWQVLIVAITTAVRRLHSPNRLVIARYDGKRLDDDTLNPLIFYFFGYIFITGILTVALSMTGVDFESSVFGVWTSINNIGFALGPLATRTGTKVDYNDAAIWIMSLAMLLGRLGLLAILVVVLPRFWRN</sequence>
<evidence type="ECO:0000256" key="3">
    <source>
        <dbReference type="ARBA" id="ARBA00022475"/>
    </source>
</evidence>
<feature type="transmembrane region" description="Helical" evidence="12">
    <location>
        <begin position="382"/>
        <end position="403"/>
    </location>
</feature>
<proteinExistence type="inferred from homology"/>
<evidence type="ECO:0000256" key="10">
    <source>
        <dbReference type="PIRNR" id="PIRNR006247"/>
    </source>
</evidence>
<comment type="similarity">
    <text evidence="10">Belongs to the TrkH potassium transport family.</text>
</comment>
<organism evidence="13 14">
    <name type="scientific">Phaeovulum veldkampii DSM 11550</name>
    <dbReference type="NCBI Taxonomy" id="1185920"/>
    <lineage>
        <taxon>Bacteria</taxon>
        <taxon>Pseudomonadati</taxon>
        <taxon>Pseudomonadota</taxon>
        <taxon>Alphaproteobacteria</taxon>
        <taxon>Rhodobacterales</taxon>
        <taxon>Paracoccaceae</taxon>
        <taxon>Phaeovulum</taxon>
    </lineage>
</organism>
<accession>A0A2T4JEE7</accession>
<reference evidence="13 14" key="1">
    <citation type="submission" date="2018-03" db="EMBL/GenBank/DDBJ databases">
        <title>Rhodobacter veldkampii.</title>
        <authorList>
            <person name="Meyer T.E."/>
            <person name="Miller S."/>
            <person name="Lodha T."/>
            <person name="Gandham S."/>
            <person name="Chintalapati S."/>
            <person name="Chintalapati V.R."/>
        </authorList>
    </citation>
    <scope>NUCLEOTIDE SEQUENCE [LARGE SCALE GENOMIC DNA]</scope>
    <source>
        <strain evidence="13 14">DSM 11550</strain>
    </source>
</reference>
<keyword evidence="10" id="KW-0997">Cell inner membrane</keyword>
<dbReference type="GO" id="GO:0005886">
    <property type="term" value="C:plasma membrane"/>
    <property type="evidence" value="ECO:0007669"/>
    <property type="project" value="UniProtKB-SubCell"/>
</dbReference>
<comment type="subcellular location">
    <subcellularLocation>
        <location evidence="10">Cell inner membrane</location>
        <topology evidence="10">Multi-pass membrane protein</topology>
    </subcellularLocation>
    <subcellularLocation>
        <location evidence="1">Cell membrane</location>
        <topology evidence="1">Multi-pass membrane protein</topology>
    </subcellularLocation>
</comment>
<gene>
    <name evidence="13" type="ORF">C5F46_13075</name>
</gene>
<feature type="transmembrane region" description="Helical" evidence="12">
    <location>
        <begin position="133"/>
        <end position="154"/>
    </location>
</feature>
<comment type="caution">
    <text evidence="13">The sequence shown here is derived from an EMBL/GenBank/DDBJ whole genome shotgun (WGS) entry which is preliminary data.</text>
</comment>
<feature type="transmembrane region" description="Helical" evidence="12">
    <location>
        <begin position="238"/>
        <end position="258"/>
    </location>
</feature>
<evidence type="ECO:0000313" key="13">
    <source>
        <dbReference type="EMBL" id="PTE16281.1"/>
    </source>
</evidence>
<dbReference type="PANTHER" id="PTHR32024">
    <property type="entry name" value="TRK SYSTEM POTASSIUM UPTAKE PROTEIN TRKG-RELATED"/>
    <property type="match status" value="1"/>
</dbReference>
<keyword evidence="5 12" id="KW-0812">Transmembrane</keyword>
<feature type="transmembrane region" description="Helical" evidence="12">
    <location>
        <begin position="71"/>
        <end position="91"/>
    </location>
</feature>
<feature type="transmembrane region" description="Helical" evidence="12">
    <location>
        <begin position="103"/>
        <end position="121"/>
    </location>
</feature>
<dbReference type="PANTHER" id="PTHR32024:SF3">
    <property type="entry name" value="TRK SYSTEM POTASSIUM UPTAKE PROTEIN"/>
    <property type="match status" value="1"/>
</dbReference>
<evidence type="ECO:0000256" key="2">
    <source>
        <dbReference type="ARBA" id="ARBA00022448"/>
    </source>
</evidence>
<feature type="binding site" evidence="11">
    <location>
        <position position="220"/>
    </location>
    <ligand>
        <name>K(+)</name>
        <dbReference type="ChEBI" id="CHEBI:29103"/>
    </ligand>
</feature>
<evidence type="ECO:0000256" key="7">
    <source>
        <dbReference type="ARBA" id="ARBA00022989"/>
    </source>
</evidence>
<keyword evidence="9 10" id="KW-0472">Membrane</keyword>
<evidence type="ECO:0000256" key="11">
    <source>
        <dbReference type="PIRSR" id="PIRSR006247-1"/>
    </source>
</evidence>
<dbReference type="InterPro" id="IPR003445">
    <property type="entry name" value="Cat_transpt"/>
</dbReference>
<keyword evidence="2 10" id="KW-0813">Transport</keyword>
<evidence type="ECO:0000256" key="5">
    <source>
        <dbReference type="ARBA" id="ARBA00022692"/>
    </source>
</evidence>
<feature type="transmembrane region" description="Helical" evidence="12">
    <location>
        <begin position="183"/>
        <end position="202"/>
    </location>
</feature>
<evidence type="ECO:0000256" key="12">
    <source>
        <dbReference type="SAM" id="Phobius"/>
    </source>
</evidence>
<keyword evidence="11" id="KW-0479">Metal-binding</keyword>
<evidence type="ECO:0000256" key="4">
    <source>
        <dbReference type="ARBA" id="ARBA00022538"/>
    </source>
</evidence>
<feature type="binding site" evidence="11">
    <location>
        <position position="113"/>
    </location>
    <ligand>
        <name>K(+)</name>
        <dbReference type="ChEBI" id="CHEBI:29103"/>
    </ligand>
</feature>
<dbReference type="AlphaFoldDB" id="A0A2T4JEE7"/>
<dbReference type="RefSeq" id="WP_107325790.1">
    <property type="nucleotide sequence ID" value="NZ_NHSP01000071.1"/>
</dbReference>
<evidence type="ECO:0000256" key="6">
    <source>
        <dbReference type="ARBA" id="ARBA00022958"/>
    </source>
</evidence>
<evidence type="ECO:0000313" key="14">
    <source>
        <dbReference type="Proteomes" id="UP000241899"/>
    </source>
</evidence>
<dbReference type="PIRSF" id="PIRSF006247">
    <property type="entry name" value="TrkH"/>
    <property type="match status" value="1"/>
</dbReference>
<keyword evidence="3 10" id="KW-1003">Cell membrane</keyword>
<protein>
    <recommendedName>
        <fullName evidence="10">Trk system potassium uptake protein</fullName>
    </recommendedName>
</protein>
<dbReference type="EMBL" id="PZKF01000036">
    <property type="protein sequence ID" value="PTE16281.1"/>
    <property type="molecule type" value="Genomic_DNA"/>
</dbReference>
<feature type="transmembrane region" description="Helical" evidence="12">
    <location>
        <begin position="265"/>
        <end position="283"/>
    </location>
</feature>
<dbReference type="OrthoDB" id="9810952at2"/>
<evidence type="ECO:0000256" key="9">
    <source>
        <dbReference type="ARBA" id="ARBA00023136"/>
    </source>
</evidence>
<feature type="transmembrane region" description="Helical" evidence="12">
    <location>
        <begin position="444"/>
        <end position="468"/>
    </location>
</feature>
<keyword evidence="6 10" id="KW-0630">Potassium</keyword>
<dbReference type="GO" id="GO:0015379">
    <property type="term" value="F:potassium:chloride symporter activity"/>
    <property type="evidence" value="ECO:0007669"/>
    <property type="project" value="InterPro"/>
</dbReference>
<feature type="binding site" evidence="11">
    <location>
        <position position="112"/>
    </location>
    <ligand>
        <name>K(+)</name>
        <dbReference type="ChEBI" id="CHEBI:29103"/>
    </ligand>
</feature>
<feature type="transmembrane region" description="Helical" evidence="12">
    <location>
        <begin position="40"/>
        <end position="59"/>
    </location>
</feature>
<evidence type="ECO:0000256" key="8">
    <source>
        <dbReference type="ARBA" id="ARBA00023065"/>
    </source>
</evidence>
<dbReference type="Pfam" id="PF02386">
    <property type="entry name" value="TrkH"/>
    <property type="match status" value="2"/>
</dbReference>
<dbReference type="GO" id="GO:0046872">
    <property type="term" value="F:metal ion binding"/>
    <property type="evidence" value="ECO:0007669"/>
    <property type="project" value="UniProtKB-KW"/>
</dbReference>
<keyword evidence="8 10" id="KW-0406">Ion transport</keyword>
<keyword evidence="14" id="KW-1185">Reference proteome</keyword>
<name>A0A2T4JEE7_9RHOB</name>
<feature type="transmembrane region" description="Helical" evidence="12">
    <location>
        <begin position="7"/>
        <end position="28"/>
    </location>
</feature>
<feature type="binding site" evidence="11">
    <location>
        <position position="423"/>
    </location>
    <ligand>
        <name>K(+)</name>
        <dbReference type="ChEBI" id="CHEBI:29103"/>
    </ligand>
</feature>
<feature type="binding site" evidence="11">
    <location>
        <position position="307"/>
    </location>
    <ligand>
        <name>K(+)</name>
        <dbReference type="ChEBI" id="CHEBI:29103"/>
    </ligand>
</feature>
<keyword evidence="7 12" id="KW-1133">Transmembrane helix</keyword>
<keyword evidence="4 10" id="KW-0633">Potassium transport</keyword>
<dbReference type="Proteomes" id="UP000241899">
    <property type="component" value="Unassembled WGS sequence"/>
</dbReference>
<dbReference type="InterPro" id="IPR004772">
    <property type="entry name" value="TrkH"/>
</dbReference>